<dbReference type="GeneID" id="104743781"/>
<keyword evidence="1" id="KW-1133">Transmembrane helix</keyword>
<evidence type="ECO:0000313" key="2">
    <source>
        <dbReference type="Proteomes" id="UP000694864"/>
    </source>
</evidence>
<reference evidence="2" key="1">
    <citation type="journal article" date="2014" name="Nat. Commun.">
        <title>The emerging biofuel crop Camelina sativa retains a highly undifferentiated hexaploid genome structure.</title>
        <authorList>
            <person name="Kagale S."/>
            <person name="Koh C."/>
            <person name="Nixon J."/>
            <person name="Bollina V."/>
            <person name="Clarke W.E."/>
            <person name="Tuteja R."/>
            <person name="Spillane C."/>
            <person name="Robinson S.J."/>
            <person name="Links M.G."/>
            <person name="Clarke C."/>
            <person name="Higgins E.E."/>
            <person name="Huebert T."/>
            <person name="Sharpe A.G."/>
            <person name="Parkin I.A."/>
        </authorList>
    </citation>
    <scope>NUCLEOTIDE SEQUENCE [LARGE SCALE GENOMIC DNA]</scope>
    <source>
        <strain evidence="2">cv. DH55</strain>
    </source>
</reference>
<feature type="transmembrane region" description="Helical" evidence="1">
    <location>
        <begin position="23"/>
        <end position="43"/>
    </location>
</feature>
<keyword evidence="1" id="KW-0472">Membrane</keyword>
<protein>
    <submittedName>
        <fullName evidence="3">Uncharacterized protein LOC104743781</fullName>
    </submittedName>
</protein>
<name>A0ABM0VYL3_CAMSA</name>
<dbReference type="Proteomes" id="UP000694864">
    <property type="component" value="Chromosome 14"/>
</dbReference>
<organism evidence="2 3">
    <name type="scientific">Camelina sativa</name>
    <name type="common">False flax</name>
    <name type="synonym">Myagrum sativum</name>
    <dbReference type="NCBI Taxonomy" id="90675"/>
    <lineage>
        <taxon>Eukaryota</taxon>
        <taxon>Viridiplantae</taxon>
        <taxon>Streptophyta</taxon>
        <taxon>Embryophyta</taxon>
        <taxon>Tracheophyta</taxon>
        <taxon>Spermatophyta</taxon>
        <taxon>Magnoliopsida</taxon>
        <taxon>eudicotyledons</taxon>
        <taxon>Gunneridae</taxon>
        <taxon>Pentapetalae</taxon>
        <taxon>rosids</taxon>
        <taxon>malvids</taxon>
        <taxon>Brassicales</taxon>
        <taxon>Brassicaceae</taxon>
        <taxon>Camelineae</taxon>
        <taxon>Camelina</taxon>
    </lineage>
</organism>
<gene>
    <name evidence="3" type="primary">LOC104743781</name>
</gene>
<evidence type="ECO:0000313" key="3">
    <source>
        <dbReference type="RefSeq" id="XP_010463130.2"/>
    </source>
</evidence>
<proteinExistence type="predicted"/>
<dbReference type="RefSeq" id="XP_010463130.2">
    <property type="nucleotide sequence ID" value="XM_010464828.2"/>
</dbReference>
<accession>A0ABM0VYL3</accession>
<evidence type="ECO:0000256" key="1">
    <source>
        <dbReference type="SAM" id="Phobius"/>
    </source>
</evidence>
<reference evidence="3" key="2">
    <citation type="submission" date="2025-08" db="UniProtKB">
        <authorList>
            <consortium name="RefSeq"/>
        </authorList>
    </citation>
    <scope>IDENTIFICATION</scope>
    <source>
        <tissue evidence="3">Leaf</tissue>
    </source>
</reference>
<keyword evidence="2" id="KW-1185">Reference proteome</keyword>
<sequence length="204" mass="24914">MFRHRWIRINRCVSMSGDFAESFLVWLVVPLFILTHDVSYAILPGRQYVLLWAYRRLTQIPSDLICNHRPARKPPWKQYVEEELEANRRRIRRWFIPYQQKWVSSATKINDISFYMRVSTNWKVLRCNRWIAAYNFRMHYRYFINKKRMNPKLESHTKLPEKTNTIKFLTRNAERNLLYRFFVTQSIGCICNLIDNIVCSYSYQ</sequence>
<keyword evidence="1" id="KW-0812">Transmembrane</keyword>